<proteinExistence type="predicted"/>
<reference evidence="5" key="2">
    <citation type="submission" date="2021-04" db="EMBL/GenBank/DDBJ databases">
        <authorList>
            <person name="Gilroy R."/>
        </authorList>
    </citation>
    <scope>NUCLEOTIDE SEQUENCE</scope>
    <source>
        <strain evidence="5">USAMLcec3-2134</strain>
    </source>
</reference>
<evidence type="ECO:0000313" key="6">
    <source>
        <dbReference type="Proteomes" id="UP000886883"/>
    </source>
</evidence>
<evidence type="ECO:0000256" key="1">
    <source>
        <dbReference type="ARBA" id="ARBA00018672"/>
    </source>
</evidence>
<name>A0A9D2MPY6_9FIRM</name>
<sequence length="244" mass="28138">MHLAICDDHIADRKQMERLLGRESDRRIPTTGVLYVDSYGSRESILTAPMIYDALFMDMTEDGCDAVELANMLRTDGTSVPIVFCCGKINYRNSPNLPDQCLFLDKPIQVAELSAMIDQLLAYKNSLVKKLEFRNRFETFYLEEEELLYAVPDDRTMRLTLTNGEEHVAEMTAETFCGNLNDCYSYIELVSHTVLNMRYVRDINFFRVTMRDGKQFRLSFGESRPLEKAVETWRKEYRGAGTVG</sequence>
<dbReference type="InterPro" id="IPR001789">
    <property type="entry name" value="Sig_transdc_resp-reg_receiver"/>
</dbReference>
<dbReference type="EMBL" id="DWXE01000005">
    <property type="protein sequence ID" value="HJB90063.1"/>
    <property type="molecule type" value="Genomic_DNA"/>
</dbReference>
<organism evidence="5 6">
    <name type="scientific">Candidatus Eisenbergiella merdigallinarum</name>
    <dbReference type="NCBI Taxonomy" id="2838552"/>
    <lineage>
        <taxon>Bacteria</taxon>
        <taxon>Bacillati</taxon>
        <taxon>Bacillota</taxon>
        <taxon>Clostridia</taxon>
        <taxon>Lachnospirales</taxon>
        <taxon>Lachnospiraceae</taxon>
        <taxon>Eisenbergiella</taxon>
    </lineage>
</organism>
<dbReference type="PROSITE" id="PS50110">
    <property type="entry name" value="RESPONSE_REGULATORY"/>
    <property type="match status" value="1"/>
</dbReference>
<comment type="function">
    <text evidence="2">May play the central regulatory role in sporulation. It may be an element of the effector pathway responsible for the activation of sporulation genes in response to nutritional stress. Spo0A may act in concert with spo0H (a sigma factor) to control the expression of some genes that are critical to the sporulation process.</text>
</comment>
<evidence type="ECO:0000256" key="3">
    <source>
        <dbReference type="PROSITE-ProRule" id="PRU00169"/>
    </source>
</evidence>
<dbReference type="InterPro" id="IPR011006">
    <property type="entry name" value="CheY-like_superfamily"/>
</dbReference>
<evidence type="ECO:0000259" key="4">
    <source>
        <dbReference type="PROSITE" id="PS50110"/>
    </source>
</evidence>
<gene>
    <name evidence="5" type="ORF">H9763_01170</name>
</gene>
<feature type="domain" description="Response regulatory" evidence="4">
    <location>
        <begin position="2"/>
        <end position="121"/>
    </location>
</feature>
<protein>
    <recommendedName>
        <fullName evidence="1">Stage 0 sporulation protein A homolog</fullName>
    </recommendedName>
</protein>
<reference evidence="5" key="1">
    <citation type="journal article" date="2021" name="PeerJ">
        <title>Extensive microbial diversity within the chicken gut microbiome revealed by metagenomics and culture.</title>
        <authorList>
            <person name="Gilroy R."/>
            <person name="Ravi A."/>
            <person name="Getino M."/>
            <person name="Pursley I."/>
            <person name="Horton D.L."/>
            <person name="Alikhan N.F."/>
            <person name="Baker D."/>
            <person name="Gharbi K."/>
            <person name="Hall N."/>
            <person name="Watson M."/>
            <person name="Adriaenssens E.M."/>
            <person name="Foster-Nyarko E."/>
            <person name="Jarju S."/>
            <person name="Secka A."/>
            <person name="Antonio M."/>
            <person name="Oren A."/>
            <person name="Chaudhuri R.R."/>
            <person name="La Ragione R."/>
            <person name="Hildebrand F."/>
            <person name="Pallen M.J."/>
        </authorList>
    </citation>
    <scope>NUCLEOTIDE SEQUENCE</scope>
    <source>
        <strain evidence="5">USAMLcec3-2134</strain>
    </source>
</reference>
<keyword evidence="3" id="KW-0597">Phosphoprotein</keyword>
<dbReference type="Proteomes" id="UP000886883">
    <property type="component" value="Unassembled WGS sequence"/>
</dbReference>
<evidence type="ECO:0000313" key="5">
    <source>
        <dbReference type="EMBL" id="HJB90063.1"/>
    </source>
</evidence>
<dbReference type="Gene3D" id="3.40.50.2300">
    <property type="match status" value="1"/>
</dbReference>
<feature type="modified residue" description="4-aspartylphosphate" evidence="3">
    <location>
        <position position="58"/>
    </location>
</feature>
<accession>A0A9D2MPY6</accession>
<comment type="caution">
    <text evidence="5">The sequence shown here is derived from an EMBL/GenBank/DDBJ whole genome shotgun (WGS) entry which is preliminary data.</text>
</comment>
<evidence type="ECO:0000256" key="2">
    <source>
        <dbReference type="ARBA" id="ARBA00024867"/>
    </source>
</evidence>
<dbReference type="GO" id="GO:0000160">
    <property type="term" value="P:phosphorelay signal transduction system"/>
    <property type="evidence" value="ECO:0007669"/>
    <property type="project" value="InterPro"/>
</dbReference>
<dbReference type="AlphaFoldDB" id="A0A9D2MPY6"/>
<dbReference type="SUPFAM" id="SSF52172">
    <property type="entry name" value="CheY-like"/>
    <property type="match status" value="1"/>
</dbReference>